<dbReference type="EMBL" id="JADEXN010000088">
    <property type="protein sequence ID" value="MBE9040476.1"/>
    <property type="molecule type" value="Genomic_DNA"/>
</dbReference>
<evidence type="ECO:0000256" key="4">
    <source>
        <dbReference type="ARBA" id="ARBA00022723"/>
    </source>
</evidence>
<dbReference type="InterPro" id="IPR011051">
    <property type="entry name" value="RmlC_Cupin_sf"/>
</dbReference>
<dbReference type="GO" id="GO:0020037">
    <property type="term" value="F:heme binding"/>
    <property type="evidence" value="ECO:0007669"/>
    <property type="project" value="InterPro"/>
</dbReference>
<comment type="caution">
    <text evidence="8">The sequence shown here is derived from an EMBL/GenBank/DDBJ whole genome shotgun (WGS) entry which is preliminary data.</text>
</comment>
<dbReference type="InterPro" id="IPR012292">
    <property type="entry name" value="Globin/Proto"/>
</dbReference>
<evidence type="ECO:0000256" key="2">
    <source>
        <dbReference type="ARBA" id="ARBA00022617"/>
    </source>
</evidence>
<dbReference type="SUPFAM" id="SSF46458">
    <property type="entry name" value="Globin-like"/>
    <property type="match status" value="1"/>
</dbReference>
<comment type="similarity">
    <text evidence="6">Belongs to the globin family.</text>
</comment>
<dbReference type="PANTHER" id="PTHR43396">
    <property type="entry name" value="FLAVOHEMOPROTEIN"/>
    <property type="match status" value="1"/>
</dbReference>
<dbReference type="Pfam" id="PF07883">
    <property type="entry name" value="Cupin_2"/>
    <property type="match status" value="1"/>
</dbReference>
<organism evidence="8 9">
    <name type="scientific">Zarconia navalis LEGE 11467</name>
    <dbReference type="NCBI Taxonomy" id="1828826"/>
    <lineage>
        <taxon>Bacteria</taxon>
        <taxon>Bacillati</taxon>
        <taxon>Cyanobacteriota</taxon>
        <taxon>Cyanophyceae</taxon>
        <taxon>Oscillatoriophycideae</taxon>
        <taxon>Oscillatoriales</taxon>
        <taxon>Oscillatoriales incertae sedis</taxon>
        <taxon>Zarconia</taxon>
        <taxon>Zarconia navalis</taxon>
    </lineage>
</organism>
<comment type="similarity">
    <text evidence="1">In the C-terminal section; belongs to the flavoprotein pyridine nucleotide cytochrome reductase family.</text>
</comment>
<reference evidence="8" key="1">
    <citation type="submission" date="2020-10" db="EMBL/GenBank/DDBJ databases">
        <authorList>
            <person name="Castelo-Branco R."/>
            <person name="Eusebio N."/>
            <person name="Adriana R."/>
            <person name="Vieira A."/>
            <person name="Brugerolle De Fraissinette N."/>
            <person name="Rezende De Castro R."/>
            <person name="Schneider M.P."/>
            <person name="Vasconcelos V."/>
            <person name="Leao P.N."/>
        </authorList>
    </citation>
    <scope>NUCLEOTIDE SEQUENCE</scope>
    <source>
        <strain evidence="8">LEGE 11467</strain>
    </source>
</reference>
<dbReference type="GO" id="GO:0005344">
    <property type="term" value="F:oxygen carrier activity"/>
    <property type="evidence" value="ECO:0007669"/>
    <property type="project" value="UniProtKB-KW"/>
</dbReference>
<dbReference type="AlphaFoldDB" id="A0A928VUP3"/>
<dbReference type="RefSeq" id="WP_319592555.1">
    <property type="nucleotide sequence ID" value="NZ_JADEXN010000088.1"/>
</dbReference>
<feature type="domain" description="Globin" evidence="7">
    <location>
        <begin position="117"/>
        <end position="254"/>
    </location>
</feature>
<evidence type="ECO:0000256" key="5">
    <source>
        <dbReference type="ARBA" id="ARBA00023004"/>
    </source>
</evidence>
<dbReference type="InterPro" id="IPR000971">
    <property type="entry name" value="Globin"/>
</dbReference>
<evidence type="ECO:0000259" key="7">
    <source>
        <dbReference type="PROSITE" id="PS01033"/>
    </source>
</evidence>
<dbReference type="CDD" id="cd08922">
    <property type="entry name" value="FHb-globin"/>
    <property type="match status" value="1"/>
</dbReference>
<keyword evidence="6" id="KW-0813">Transport</keyword>
<dbReference type="Gene3D" id="1.10.490.10">
    <property type="entry name" value="Globins"/>
    <property type="match status" value="1"/>
</dbReference>
<dbReference type="InterPro" id="IPR013096">
    <property type="entry name" value="Cupin_2"/>
</dbReference>
<dbReference type="SUPFAM" id="SSF51182">
    <property type="entry name" value="RmlC-like cupins"/>
    <property type="match status" value="1"/>
</dbReference>
<dbReference type="InterPro" id="IPR014710">
    <property type="entry name" value="RmlC-like_jellyroll"/>
</dbReference>
<dbReference type="Proteomes" id="UP000621799">
    <property type="component" value="Unassembled WGS sequence"/>
</dbReference>
<protein>
    <submittedName>
        <fullName evidence="8">Cupin domain-containing protein</fullName>
    </submittedName>
</protein>
<evidence type="ECO:0000256" key="1">
    <source>
        <dbReference type="ARBA" id="ARBA00006401"/>
    </source>
</evidence>
<keyword evidence="2 6" id="KW-0349">Heme</keyword>
<keyword evidence="5" id="KW-0408">Iron</keyword>
<accession>A0A928VUP3</accession>
<evidence type="ECO:0000313" key="8">
    <source>
        <dbReference type="EMBL" id="MBE9040476.1"/>
    </source>
</evidence>
<dbReference type="GO" id="GO:0008941">
    <property type="term" value="F:nitric oxide dioxygenase NAD(P)H activity"/>
    <property type="evidence" value="ECO:0007669"/>
    <property type="project" value="TreeGrafter"/>
</dbReference>
<dbReference type="PROSITE" id="PS01033">
    <property type="entry name" value="GLOBIN"/>
    <property type="match status" value="1"/>
</dbReference>
<dbReference type="Pfam" id="PF00042">
    <property type="entry name" value="Globin"/>
    <property type="match status" value="1"/>
</dbReference>
<proteinExistence type="inferred from homology"/>
<keyword evidence="3 6" id="KW-0561">Oxygen transport</keyword>
<dbReference type="Gene3D" id="2.60.120.10">
    <property type="entry name" value="Jelly Rolls"/>
    <property type="match status" value="1"/>
</dbReference>
<keyword evidence="9" id="KW-1185">Reference proteome</keyword>
<dbReference type="GO" id="GO:0071949">
    <property type="term" value="F:FAD binding"/>
    <property type="evidence" value="ECO:0007669"/>
    <property type="project" value="TreeGrafter"/>
</dbReference>
<sequence>MTNTVFSSHSSASTTLRELIQYPDRGLSKKVLLADENCQYTLLCLRKGTNISEHTASRNASITVIEGYGTFTLEEKEILLEPGVFLFMPANTRHAVKTRDNLAFLLTLSEPSQPKNQLSKHTIDVVKSTAPILKKNGKQITTRMYEIMFGNHPEVKEQFDASAQADGSQPTKLATAIYSYASHIDNLDALKSAVEKIAHRHVQTHVTAEQYPIVGESLLQAMKDVLGEIATDEVMAAWTEAYGVLAEIFINREHQIYESQGV</sequence>
<dbReference type="PANTHER" id="PTHR43396:SF3">
    <property type="entry name" value="FLAVOHEMOPROTEIN"/>
    <property type="match status" value="1"/>
</dbReference>
<keyword evidence="4" id="KW-0479">Metal-binding</keyword>
<dbReference type="InterPro" id="IPR009050">
    <property type="entry name" value="Globin-like_sf"/>
</dbReference>
<gene>
    <name evidence="8" type="ORF">IQ235_06690</name>
</gene>
<name>A0A928VUP3_9CYAN</name>
<dbReference type="FunFam" id="1.10.490.10:FF:000003">
    <property type="entry name" value="Flavohemoprotein"/>
    <property type="match status" value="1"/>
</dbReference>
<dbReference type="CDD" id="cd02230">
    <property type="entry name" value="cupin_HP0902-like"/>
    <property type="match status" value="1"/>
</dbReference>
<dbReference type="GO" id="GO:0046872">
    <property type="term" value="F:metal ion binding"/>
    <property type="evidence" value="ECO:0007669"/>
    <property type="project" value="UniProtKB-KW"/>
</dbReference>
<dbReference type="GO" id="GO:0071500">
    <property type="term" value="P:cellular response to nitrosative stress"/>
    <property type="evidence" value="ECO:0007669"/>
    <property type="project" value="TreeGrafter"/>
</dbReference>
<evidence type="ECO:0000313" key="9">
    <source>
        <dbReference type="Proteomes" id="UP000621799"/>
    </source>
</evidence>
<dbReference type="GO" id="GO:0019825">
    <property type="term" value="F:oxygen binding"/>
    <property type="evidence" value="ECO:0007669"/>
    <property type="project" value="InterPro"/>
</dbReference>
<evidence type="ECO:0000256" key="3">
    <source>
        <dbReference type="ARBA" id="ARBA00022621"/>
    </source>
</evidence>
<dbReference type="GO" id="GO:0046210">
    <property type="term" value="P:nitric oxide catabolic process"/>
    <property type="evidence" value="ECO:0007669"/>
    <property type="project" value="TreeGrafter"/>
</dbReference>
<evidence type="ECO:0000256" key="6">
    <source>
        <dbReference type="RuleBase" id="RU000356"/>
    </source>
</evidence>